<dbReference type="Proteomes" id="UP001189429">
    <property type="component" value="Unassembled WGS sequence"/>
</dbReference>
<feature type="binding site" evidence="9">
    <location>
        <position position="81"/>
    </location>
    <ligand>
        <name>ATP</name>
        <dbReference type="ChEBI" id="CHEBI:30616"/>
    </ligand>
</feature>
<evidence type="ECO:0000256" key="9">
    <source>
        <dbReference type="PROSITE-ProRule" id="PRU10141"/>
    </source>
</evidence>
<dbReference type="EMBL" id="CAUYUJ010020747">
    <property type="protein sequence ID" value="CAK0900251.1"/>
    <property type="molecule type" value="Genomic_DNA"/>
</dbReference>
<feature type="domain" description="Protein kinase" evidence="12">
    <location>
        <begin position="52"/>
        <end position="315"/>
    </location>
</feature>
<dbReference type="EC" id="2.7.11.1" evidence="1"/>
<dbReference type="SMART" id="SM00220">
    <property type="entry name" value="S_TKc"/>
    <property type="match status" value="1"/>
</dbReference>
<keyword evidence="2 10" id="KW-0723">Serine/threonine-protein kinase</keyword>
<evidence type="ECO:0000256" key="3">
    <source>
        <dbReference type="ARBA" id="ARBA00022679"/>
    </source>
</evidence>
<organism evidence="13 14">
    <name type="scientific">Prorocentrum cordatum</name>
    <dbReference type="NCBI Taxonomy" id="2364126"/>
    <lineage>
        <taxon>Eukaryota</taxon>
        <taxon>Sar</taxon>
        <taxon>Alveolata</taxon>
        <taxon>Dinophyceae</taxon>
        <taxon>Prorocentrales</taxon>
        <taxon>Prorocentraceae</taxon>
        <taxon>Prorocentrum</taxon>
    </lineage>
</organism>
<feature type="region of interest" description="Disordered" evidence="11">
    <location>
        <begin position="357"/>
        <end position="418"/>
    </location>
</feature>
<feature type="non-terminal residue" evidence="13">
    <location>
        <position position="418"/>
    </location>
</feature>
<evidence type="ECO:0000256" key="10">
    <source>
        <dbReference type="RuleBase" id="RU000304"/>
    </source>
</evidence>
<keyword evidence="14" id="KW-1185">Reference proteome</keyword>
<evidence type="ECO:0000256" key="8">
    <source>
        <dbReference type="ARBA" id="ARBA00048679"/>
    </source>
</evidence>
<name>A0ABN9XKU1_9DINO</name>
<dbReference type="PROSITE" id="PS00107">
    <property type="entry name" value="PROTEIN_KINASE_ATP"/>
    <property type="match status" value="1"/>
</dbReference>
<comment type="similarity">
    <text evidence="10">Belongs to the protein kinase superfamily.</text>
</comment>
<dbReference type="InterPro" id="IPR017441">
    <property type="entry name" value="Protein_kinase_ATP_BS"/>
</dbReference>
<keyword evidence="3" id="KW-0808">Transferase</keyword>
<dbReference type="Gene3D" id="1.10.510.10">
    <property type="entry name" value="Transferase(Phosphotransferase) domain 1"/>
    <property type="match status" value="1"/>
</dbReference>
<comment type="catalytic activity">
    <reaction evidence="7">
        <text>L-threonyl-[protein] + ATP = O-phospho-L-threonyl-[protein] + ADP + H(+)</text>
        <dbReference type="Rhea" id="RHEA:46608"/>
        <dbReference type="Rhea" id="RHEA-COMP:11060"/>
        <dbReference type="Rhea" id="RHEA-COMP:11605"/>
        <dbReference type="ChEBI" id="CHEBI:15378"/>
        <dbReference type="ChEBI" id="CHEBI:30013"/>
        <dbReference type="ChEBI" id="CHEBI:30616"/>
        <dbReference type="ChEBI" id="CHEBI:61977"/>
        <dbReference type="ChEBI" id="CHEBI:456216"/>
        <dbReference type="EC" id="2.7.11.1"/>
    </reaction>
</comment>
<evidence type="ECO:0000256" key="1">
    <source>
        <dbReference type="ARBA" id="ARBA00012513"/>
    </source>
</evidence>
<keyword evidence="4 9" id="KW-0547">Nucleotide-binding</keyword>
<dbReference type="InterPro" id="IPR008271">
    <property type="entry name" value="Ser/Thr_kinase_AS"/>
</dbReference>
<evidence type="ECO:0000256" key="4">
    <source>
        <dbReference type="ARBA" id="ARBA00022741"/>
    </source>
</evidence>
<dbReference type="InterPro" id="IPR051131">
    <property type="entry name" value="NEK_Ser/Thr_kinase_NIMA"/>
</dbReference>
<dbReference type="Gene3D" id="3.30.200.20">
    <property type="entry name" value="Phosphorylase Kinase, domain 1"/>
    <property type="match status" value="1"/>
</dbReference>
<evidence type="ECO:0000313" key="13">
    <source>
        <dbReference type="EMBL" id="CAK0900251.1"/>
    </source>
</evidence>
<dbReference type="SUPFAM" id="SSF56112">
    <property type="entry name" value="Protein kinase-like (PK-like)"/>
    <property type="match status" value="1"/>
</dbReference>
<dbReference type="PANTHER" id="PTHR44899">
    <property type="entry name" value="CAMK FAMILY PROTEIN KINASE"/>
    <property type="match status" value="1"/>
</dbReference>
<evidence type="ECO:0000256" key="2">
    <source>
        <dbReference type="ARBA" id="ARBA00022527"/>
    </source>
</evidence>
<proteinExistence type="inferred from homology"/>
<evidence type="ECO:0000256" key="6">
    <source>
        <dbReference type="ARBA" id="ARBA00022840"/>
    </source>
</evidence>
<dbReference type="PANTHER" id="PTHR44899:SF3">
    <property type="entry name" value="SERINE_THREONINE-PROTEIN KINASE NEK1"/>
    <property type="match status" value="1"/>
</dbReference>
<feature type="compositionally biased region" description="Acidic residues" evidence="11">
    <location>
        <begin position="365"/>
        <end position="400"/>
    </location>
</feature>
<dbReference type="Pfam" id="PF00069">
    <property type="entry name" value="Pkinase"/>
    <property type="match status" value="1"/>
</dbReference>
<keyword evidence="5" id="KW-0418">Kinase</keyword>
<protein>
    <recommendedName>
        <fullName evidence="1">non-specific serine/threonine protein kinase</fullName>
        <ecNumber evidence="1">2.7.11.1</ecNumber>
    </recommendedName>
</protein>
<evidence type="ECO:0000256" key="11">
    <source>
        <dbReference type="SAM" id="MobiDB-lite"/>
    </source>
</evidence>
<gene>
    <name evidence="13" type="ORF">PCOR1329_LOCUS77587</name>
</gene>
<dbReference type="InterPro" id="IPR000719">
    <property type="entry name" value="Prot_kinase_dom"/>
</dbReference>
<evidence type="ECO:0000259" key="12">
    <source>
        <dbReference type="PROSITE" id="PS50011"/>
    </source>
</evidence>
<reference evidence="13" key="1">
    <citation type="submission" date="2023-10" db="EMBL/GenBank/DDBJ databases">
        <authorList>
            <person name="Chen Y."/>
            <person name="Shah S."/>
            <person name="Dougan E. K."/>
            <person name="Thang M."/>
            <person name="Chan C."/>
        </authorList>
    </citation>
    <scope>NUCLEOTIDE SEQUENCE [LARGE SCALE GENOMIC DNA]</scope>
</reference>
<dbReference type="PROSITE" id="PS00108">
    <property type="entry name" value="PROTEIN_KINASE_ST"/>
    <property type="match status" value="1"/>
</dbReference>
<dbReference type="PROSITE" id="PS50011">
    <property type="entry name" value="PROTEIN_KINASE_DOM"/>
    <property type="match status" value="1"/>
</dbReference>
<keyword evidence="6 9" id="KW-0067">ATP-binding</keyword>
<evidence type="ECO:0000256" key="5">
    <source>
        <dbReference type="ARBA" id="ARBA00022777"/>
    </source>
</evidence>
<comment type="caution">
    <text evidence="13">The sequence shown here is derived from an EMBL/GenBank/DDBJ whole genome shotgun (WGS) entry which is preliminary data.</text>
</comment>
<evidence type="ECO:0000256" key="7">
    <source>
        <dbReference type="ARBA" id="ARBA00047899"/>
    </source>
</evidence>
<evidence type="ECO:0000313" key="14">
    <source>
        <dbReference type="Proteomes" id="UP001189429"/>
    </source>
</evidence>
<sequence>MAAECNMSRYATSLLCYSALTYMLLCSALHQCTNIFVELADEARLARNLPVYRKVRAIGQGAFGKAYLVEAARSRRQRVLKKLPLADVGPERRESAFSEALLMRRISRSCPLIVQYAEVVLCKGGAVLGLIMEFCAGGDLRRILRAREGHRLPEPTVLAWAAQIGLALRHCHAHGVLHRDVKPDNCFFRSESCEDLILGDFGISCTLGEQSFAKTVVGSPMYLSPEIVNQEPYSFTTDVWSLGVMTHEMAMLEAPFKGVNICQVAFRIVGSTPPRVDTEAGYLLQQLLERVMEKDPRSRAGLPDLLVSQPLEPYARVAAARHGLPPPDAGELVGAPGRAGLVGRLRGNVAASGAAAAGAGGAADDGYEEPYLDDFEEPSGSEGSYEADFEVVSESSDDPEPPAAAAAVGALRELSEEQ</sequence>
<dbReference type="InterPro" id="IPR011009">
    <property type="entry name" value="Kinase-like_dom_sf"/>
</dbReference>
<comment type="catalytic activity">
    <reaction evidence="8">
        <text>L-seryl-[protein] + ATP = O-phospho-L-seryl-[protein] + ADP + H(+)</text>
        <dbReference type="Rhea" id="RHEA:17989"/>
        <dbReference type="Rhea" id="RHEA-COMP:9863"/>
        <dbReference type="Rhea" id="RHEA-COMP:11604"/>
        <dbReference type="ChEBI" id="CHEBI:15378"/>
        <dbReference type="ChEBI" id="CHEBI:29999"/>
        <dbReference type="ChEBI" id="CHEBI:30616"/>
        <dbReference type="ChEBI" id="CHEBI:83421"/>
        <dbReference type="ChEBI" id="CHEBI:456216"/>
        <dbReference type="EC" id="2.7.11.1"/>
    </reaction>
</comment>
<accession>A0ABN9XKU1</accession>